<dbReference type="PANTHER" id="PTHR47959">
    <property type="entry name" value="ATP-DEPENDENT RNA HELICASE RHLE-RELATED"/>
    <property type="match status" value="1"/>
</dbReference>
<dbReference type="RefSeq" id="WP_135546085.1">
    <property type="nucleotide sequence ID" value="NZ_SPQQ01000003.1"/>
</dbReference>
<dbReference type="GO" id="GO:0051607">
    <property type="term" value="P:defense response to virus"/>
    <property type="evidence" value="ECO:0007669"/>
    <property type="project" value="UniProtKB-KW"/>
</dbReference>
<keyword evidence="9" id="KW-0051">Antiviral defense</keyword>
<dbReference type="GO" id="GO:0016787">
    <property type="term" value="F:hydrolase activity"/>
    <property type="evidence" value="ECO:0007669"/>
    <property type="project" value="UniProtKB-KW"/>
</dbReference>
<dbReference type="GO" id="GO:0003676">
    <property type="term" value="F:nucleic acid binding"/>
    <property type="evidence" value="ECO:0007669"/>
    <property type="project" value="InterPro"/>
</dbReference>
<dbReference type="Pfam" id="PF00270">
    <property type="entry name" value="DEAD"/>
    <property type="match status" value="1"/>
</dbReference>
<dbReference type="InterPro" id="IPR014001">
    <property type="entry name" value="Helicase_ATP-bd"/>
</dbReference>
<dbReference type="CDD" id="cd17930">
    <property type="entry name" value="DEXHc_cas3"/>
    <property type="match status" value="1"/>
</dbReference>
<feature type="domain" description="HD Cas3-type" evidence="11">
    <location>
        <begin position="9"/>
        <end position="175"/>
    </location>
</feature>
<evidence type="ECO:0000256" key="2">
    <source>
        <dbReference type="ARBA" id="ARBA00009046"/>
    </source>
</evidence>
<keyword evidence="8" id="KW-0067">ATP-binding</keyword>
<evidence type="ECO:0000259" key="11">
    <source>
        <dbReference type="PROSITE" id="PS51643"/>
    </source>
</evidence>
<dbReference type="EMBL" id="SPQQ01000003">
    <property type="protein sequence ID" value="TGE38104.1"/>
    <property type="molecule type" value="Genomic_DNA"/>
</dbReference>
<dbReference type="InterPro" id="IPR006483">
    <property type="entry name" value="CRISPR-assoc_Cas3_HD"/>
</dbReference>
<dbReference type="SUPFAM" id="SSF109604">
    <property type="entry name" value="HD-domain/PDEase-like"/>
    <property type="match status" value="1"/>
</dbReference>
<evidence type="ECO:0000256" key="6">
    <source>
        <dbReference type="ARBA" id="ARBA00022801"/>
    </source>
</evidence>
<keyword evidence="13" id="KW-1185">Reference proteome</keyword>
<dbReference type="SMART" id="SM00487">
    <property type="entry name" value="DEXDc"/>
    <property type="match status" value="1"/>
</dbReference>
<dbReference type="CDD" id="cd09641">
    <property type="entry name" value="Cas3''_I"/>
    <property type="match status" value="1"/>
</dbReference>
<dbReference type="InterPro" id="IPR027417">
    <property type="entry name" value="P-loop_NTPase"/>
</dbReference>
<evidence type="ECO:0000313" key="12">
    <source>
        <dbReference type="EMBL" id="TGE38104.1"/>
    </source>
</evidence>
<keyword evidence="4" id="KW-0479">Metal-binding</keyword>
<comment type="similarity">
    <text evidence="2">In the central section; belongs to the CRISPR-associated helicase Cas3 family.</text>
</comment>
<dbReference type="GO" id="GO:0004518">
    <property type="term" value="F:nuclease activity"/>
    <property type="evidence" value="ECO:0007669"/>
    <property type="project" value="UniProtKB-KW"/>
</dbReference>
<evidence type="ECO:0000256" key="7">
    <source>
        <dbReference type="ARBA" id="ARBA00022806"/>
    </source>
</evidence>
<evidence type="ECO:0000259" key="10">
    <source>
        <dbReference type="PROSITE" id="PS51192"/>
    </source>
</evidence>
<keyword evidence="5" id="KW-0547">Nucleotide-binding</keyword>
<dbReference type="GO" id="GO:0046872">
    <property type="term" value="F:metal ion binding"/>
    <property type="evidence" value="ECO:0007669"/>
    <property type="project" value="UniProtKB-KW"/>
</dbReference>
<dbReference type="InterPro" id="IPR038257">
    <property type="entry name" value="CRISPR-assoc_Cas3_HD_sf"/>
</dbReference>
<dbReference type="InterPro" id="IPR050079">
    <property type="entry name" value="DEAD_box_RNA_helicase"/>
</dbReference>
<gene>
    <name evidence="12" type="primary">cas3</name>
    <name evidence="12" type="ORF">E4K67_08955</name>
</gene>
<dbReference type="Pfam" id="PF22590">
    <property type="entry name" value="Cas3-like_C_2"/>
    <property type="match status" value="1"/>
</dbReference>
<dbReference type="PANTHER" id="PTHR47959:SF16">
    <property type="entry name" value="CRISPR-ASSOCIATED NUCLEASE_HELICASE CAS3-RELATED"/>
    <property type="match status" value="1"/>
</dbReference>
<dbReference type="NCBIfam" id="TIGR01587">
    <property type="entry name" value="cas3_core"/>
    <property type="match status" value="1"/>
</dbReference>
<dbReference type="Pfam" id="PF01966">
    <property type="entry name" value="HD"/>
    <property type="match status" value="1"/>
</dbReference>
<evidence type="ECO:0000256" key="9">
    <source>
        <dbReference type="ARBA" id="ARBA00023118"/>
    </source>
</evidence>
<dbReference type="InterPro" id="IPR006674">
    <property type="entry name" value="HD_domain"/>
</dbReference>
<dbReference type="PROSITE" id="PS51643">
    <property type="entry name" value="HD_CAS3"/>
    <property type="match status" value="1"/>
</dbReference>
<comment type="caution">
    <text evidence="12">The sequence shown here is derived from an EMBL/GenBank/DDBJ whole genome shotgun (WGS) entry which is preliminary data.</text>
</comment>
<dbReference type="OrthoDB" id="9810236at2"/>
<dbReference type="GO" id="GO:0003724">
    <property type="term" value="F:RNA helicase activity"/>
    <property type="evidence" value="ECO:0007669"/>
    <property type="project" value="TreeGrafter"/>
</dbReference>
<dbReference type="InterPro" id="IPR054712">
    <property type="entry name" value="Cas3-like_dom"/>
</dbReference>
<evidence type="ECO:0000256" key="5">
    <source>
        <dbReference type="ARBA" id="ARBA00022741"/>
    </source>
</evidence>
<dbReference type="Proteomes" id="UP000298460">
    <property type="component" value="Unassembled WGS sequence"/>
</dbReference>
<dbReference type="PROSITE" id="PS51192">
    <property type="entry name" value="HELICASE_ATP_BIND_1"/>
    <property type="match status" value="1"/>
</dbReference>
<evidence type="ECO:0000256" key="8">
    <source>
        <dbReference type="ARBA" id="ARBA00022840"/>
    </source>
</evidence>
<dbReference type="SUPFAM" id="SSF52540">
    <property type="entry name" value="P-loop containing nucleoside triphosphate hydrolases"/>
    <property type="match status" value="1"/>
</dbReference>
<dbReference type="GO" id="GO:0005829">
    <property type="term" value="C:cytosol"/>
    <property type="evidence" value="ECO:0007669"/>
    <property type="project" value="TreeGrafter"/>
</dbReference>
<dbReference type="Gene3D" id="3.40.50.300">
    <property type="entry name" value="P-loop containing nucleotide triphosphate hydrolases"/>
    <property type="match status" value="2"/>
</dbReference>
<protein>
    <submittedName>
        <fullName evidence="12">CRISPR-associated helicase Cas3</fullName>
    </submittedName>
</protein>
<sequence length="722" mass="82280">MHIARRRENDWESQRLKTHLENTANQAKKFADSFHNGDYAYACGLMHDIGKYSTEFQDKVINSTNTRVDHSTAGAIEINKAFVSLGKLLAYCIAGHHGGLPDGGSKSDTAIETTLSGRLKRAKQLHDYSYFKNEINIRECLPGRLPNIKPLNKGGFSLSFFVRMIYSCLVDADFLDTERFMNIGKVARSANYDYPFFNEKLNTHINAFKDMEREINQKRAEILHCCLEKAQEERGLYTLTVPTGGGKTISSLAFALKHVLKHDMERIIYVIPYTSIIEQTGKVFKDILGQENVLEHHSNFDFKDDEDLILHKLKLSSENWDIPVVVTTNVQFFESLFAHKSSRCRKLHNITNSVIIFDEAQMLPTPFLTPCLMAIAELVRNYRSTCVLCSATQPSLKDRFPKKITVDEICENTEDLYEFFRRTHVIPRGQIETTQIAVELNRCNQVLCIVNNKKHAREIYSALREEGVFHLSTRMCPKHRSDVLGEIKRRLKDGLSCKVVSTQLIEAGVDVDFPVVYRAMAGIDSIVQAAGRCNRENKLEVGIVNVFEPESRYTQNMPSSIKRPIEVAKSVMTRFEDILSLQAIETYFKELYDFEGEAGLDIHSVFKEMESGAEGCNFNFNFKQIAGQFKLIDENTVPIIIGFDEKAKELIHKLRYVNKYRGILRAIQPYSVNVYENEFKAMNGAGLIEIVDDGIYILRDMNRYNEGTGLEFNTESGVAIFA</sequence>
<accession>A0A4Z0R6C5</accession>
<dbReference type="Gene3D" id="1.10.3210.30">
    <property type="match status" value="1"/>
</dbReference>
<keyword evidence="7" id="KW-0347">Helicase</keyword>
<comment type="similarity">
    <text evidence="1">In the N-terminal section; belongs to the CRISPR-associated nuclease Cas3-HD family.</text>
</comment>
<dbReference type="InterPro" id="IPR006474">
    <property type="entry name" value="Helicase_Cas3_CRISPR-ass_core"/>
</dbReference>
<feature type="domain" description="Helicase ATP-binding" evidence="10">
    <location>
        <begin position="228"/>
        <end position="411"/>
    </location>
</feature>
<dbReference type="NCBIfam" id="TIGR01596">
    <property type="entry name" value="cas3_HD"/>
    <property type="match status" value="1"/>
</dbReference>
<dbReference type="AlphaFoldDB" id="A0A4Z0R6C5"/>
<keyword evidence="6" id="KW-0378">Hydrolase</keyword>
<organism evidence="12 13">
    <name type="scientific">Desulfosporosinus fructosivorans</name>
    <dbReference type="NCBI Taxonomy" id="2018669"/>
    <lineage>
        <taxon>Bacteria</taxon>
        <taxon>Bacillati</taxon>
        <taxon>Bacillota</taxon>
        <taxon>Clostridia</taxon>
        <taxon>Eubacteriales</taxon>
        <taxon>Desulfitobacteriaceae</taxon>
        <taxon>Desulfosporosinus</taxon>
    </lineage>
</organism>
<dbReference type="GO" id="GO:0005524">
    <property type="term" value="F:ATP binding"/>
    <property type="evidence" value="ECO:0007669"/>
    <property type="project" value="UniProtKB-KW"/>
</dbReference>
<dbReference type="InterPro" id="IPR011545">
    <property type="entry name" value="DEAD/DEAH_box_helicase_dom"/>
</dbReference>
<name>A0A4Z0R6C5_9FIRM</name>
<evidence type="ECO:0000256" key="4">
    <source>
        <dbReference type="ARBA" id="ARBA00022723"/>
    </source>
</evidence>
<evidence type="ECO:0000313" key="13">
    <source>
        <dbReference type="Proteomes" id="UP000298460"/>
    </source>
</evidence>
<keyword evidence="3" id="KW-0540">Nuclease</keyword>
<evidence type="ECO:0000256" key="3">
    <source>
        <dbReference type="ARBA" id="ARBA00022722"/>
    </source>
</evidence>
<reference evidence="12 13" key="1">
    <citation type="submission" date="2019-03" db="EMBL/GenBank/DDBJ databases">
        <title>Draft Genome Sequence of Desulfosporosinus fructosivorans Strain 63.6F, Isolated from Marine Sediment in the Baltic Sea.</title>
        <authorList>
            <person name="Hausmann B."/>
            <person name="Vandieken V."/>
            <person name="Pjevac P."/>
            <person name="Schreck K."/>
            <person name="Herbold C.W."/>
            <person name="Loy A."/>
        </authorList>
    </citation>
    <scope>NUCLEOTIDE SEQUENCE [LARGE SCALE GENOMIC DNA]</scope>
    <source>
        <strain evidence="12 13">63.6F</strain>
    </source>
</reference>
<evidence type="ECO:0000256" key="1">
    <source>
        <dbReference type="ARBA" id="ARBA00006847"/>
    </source>
</evidence>
<proteinExistence type="inferred from homology"/>